<dbReference type="PANTHER" id="PTHR43437">
    <property type="entry name" value="HYDROXYACYL-THIOESTER DEHYDRATASE TYPE 2, MITOCHONDRIAL-RELATED"/>
    <property type="match status" value="1"/>
</dbReference>
<protein>
    <recommendedName>
        <fullName evidence="1">MaoC-like domain-containing protein</fullName>
    </recommendedName>
</protein>
<dbReference type="EMBL" id="LHXR01000092">
    <property type="protein sequence ID" value="KXA96288.1"/>
    <property type="molecule type" value="Genomic_DNA"/>
</dbReference>
<comment type="caution">
    <text evidence="2">The sequence shown here is derived from an EMBL/GenBank/DDBJ whole genome shotgun (WGS) entry which is preliminary data.</text>
</comment>
<dbReference type="CDD" id="cd03449">
    <property type="entry name" value="R_hydratase"/>
    <property type="match status" value="1"/>
</dbReference>
<dbReference type="InterPro" id="IPR050965">
    <property type="entry name" value="UPF0336/Enoyl-CoA_hydratase"/>
</dbReference>
<sequence>MGVGETVKISRKFSEKDVEKRSNLTGDANPIFLSREFAREVGFDRQLIPGDLLGTIISNILGTKLPGLGTNWLKQEFRFLNPAYVGDEITGKVEITRIRPEKDLVDLKNTCIRSDGTTVLQGKSLVLVKDLQQS</sequence>
<gene>
    <name evidence="2" type="ORF">AKJ37_05615</name>
</gene>
<name>A0A133UPZ4_9EURY</name>
<dbReference type="Proteomes" id="UP000070463">
    <property type="component" value="Unassembled WGS sequence"/>
</dbReference>
<dbReference type="SUPFAM" id="SSF54637">
    <property type="entry name" value="Thioesterase/thiol ester dehydrase-isomerase"/>
    <property type="match status" value="1"/>
</dbReference>
<proteinExistence type="predicted"/>
<dbReference type="PANTHER" id="PTHR43437:SF3">
    <property type="entry name" value="HYDROXYACYL-THIOESTER DEHYDRATASE TYPE 2, MITOCHONDRIAL"/>
    <property type="match status" value="1"/>
</dbReference>
<evidence type="ECO:0000259" key="1">
    <source>
        <dbReference type="Pfam" id="PF01575"/>
    </source>
</evidence>
<evidence type="ECO:0000313" key="2">
    <source>
        <dbReference type="EMBL" id="KXA96288.1"/>
    </source>
</evidence>
<dbReference type="GO" id="GO:0006633">
    <property type="term" value="P:fatty acid biosynthetic process"/>
    <property type="evidence" value="ECO:0007669"/>
    <property type="project" value="TreeGrafter"/>
</dbReference>
<evidence type="ECO:0000313" key="3">
    <source>
        <dbReference type="Proteomes" id="UP000070463"/>
    </source>
</evidence>
<dbReference type="GO" id="GO:0019171">
    <property type="term" value="F:(3R)-hydroxyacyl-[acyl-carrier-protein] dehydratase activity"/>
    <property type="evidence" value="ECO:0007669"/>
    <property type="project" value="TreeGrafter"/>
</dbReference>
<dbReference type="AlphaFoldDB" id="A0A133UPZ4"/>
<dbReference type="InterPro" id="IPR029069">
    <property type="entry name" value="HotDog_dom_sf"/>
</dbReference>
<dbReference type="Gene3D" id="3.10.129.10">
    <property type="entry name" value="Hotdog Thioesterase"/>
    <property type="match status" value="1"/>
</dbReference>
<feature type="domain" description="MaoC-like" evidence="1">
    <location>
        <begin position="10"/>
        <end position="103"/>
    </location>
</feature>
<dbReference type="InterPro" id="IPR002539">
    <property type="entry name" value="MaoC-like_dom"/>
</dbReference>
<dbReference type="Pfam" id="PF01575">
    <property type="entry name" value="MaoC_dehydratas"/>
    <property type="match status" value="1"/>
</dbReference>
<accession>A0A133UPZ4</accession>
<keyword evidence="3" id="KW-1185">Reference proteome</keyword>
<organism evidence="2 3">
    <name type="scientific">candidate division MSBL1 archaeon SCGC-AAA259I09</name>
    <dbReference type="NCBI Taxonomy" id="1698267"/>
    <lineage>
        <taxon>Archaea</taxon>
        <taxon>Methanobacteriati</taxon>
        <taxon>Methanobacteriota</taxon>
        <taxon>candidate division MSBL1</taxon>
    </lineage>
</organism>
<reference evidence="2 3" key="1">
    <citation type="journal article" date="2016" name="Sci. Rep.">
        <title>Metabolic traits of an uncultured archaeal lineage -MSBL1- from brine pools of the Red Sea.</title>
        <authorList>
            <person name="Mwirichia R."/>
            <person name="Alam I."/>
            <person name="Rashid M."/>
            <person name="Vinu M."/>
            <person name="Ba-Alawi W."/>
            <person name="Anthony Kamau A."/>
            <person name="Kamanda Ngugi D."/>
            <person name="Goker M."/>
            <person name="Klenk H.P."/>
            <person name="Bajic V."/>
            <person name="Stingl U."/>
        </authorList>
    </citation>
    <scope>NUCLEOTIDE SEQUENCE [LARGE SCALE GENOMIC DNA]</scope>
    <source>
        <strain evidence="2">SCGC-AAA259I09</strain>
    </source>
</reference>